<feature type="chain" id="PRO_5031024022" description="Glucan endo-1,3-beta-D-glucosidase" evidence="5">
    <location>
        <begin position="27"/>
        <end position="378"/>
    </location>
</feature>
<dbReference type="SUPFAM" id="SSF51445">
    <property type="entry name" value="(Trans)glycosidases"/>
    <property type="match status" value="1"/>
</dbReference>
<dbReference type="GeneID" id="110699447"/>
<dbReference type="Proteomes" id="UP000596660">
    <property type="component" value="Unplaced"/>
</dbReference>
<sequence length="378" mass="41568">MAFFSLNFSLLLFLLTTITSFSLTTSTPTIGVTIQHHPSSATPEHIAAAVNRHRIAAVRLIDPDPNLIRAFSYSSVSLLLCIPNTLVHSLAANRSNAAVWLYTHVVPFYPRAKISAISVGSDILSSSDDLADALLPAIRNIHVALHELGIRRISVSSTFSLIPLITSAFPPSSAEFGEPVNDHLIRPLLDFLEEANSSFLVNIHPYDLYRLNHEIVLGYALFQKSRYSFVDDPTTGVRYQNLFDTMVDAVLSAMAVAGHENIPVVVTETGWPNSPATLEENNANQVFAEMYLRGLLKHLKSGVGTPLKKEGVSGVYIYELFDKERGQGNSNASLRQWGIFYPNLTSKYDLDYSGSYRTAESNGFLKILAVSLVVLALL</sequence>
<dbReference type="Gene3D" id="3.20.20.80">
    <property type="entry name" value="Glycosidases"/>
    <property type="match status" value="1"/>
</dbReference>
<dbReference type="OMA" id="CDNESKQ"/>
<dbReference type="InterPro" id="IPR044965">
    <property type="entry name" value="Glyco_hydro_17_plant"/>
</dbReference>
<reference evidence="6" key="2">
    <citation type="submission" date="2021-03" db="UniProtKB">
        <authorList>
            <consortium name="EnsemblPlants"/>
        </authorList>
    </citation>
    <scope>IDENTIFICATION</scope>
</reference>
<dbReference type="EnsemblPlants" id="AUR62022832-RA">
    <property type="protein sequence ID" value="AUR62022832-RA:cds"/>
    <property type="gene ID" value="AUR62022832"/>
</dbReference>
<evidence type="ECO:0008006" key="8">
    <source>
        <dbReference type="Google" id="ProtNLM"/>
    </source>
</evidence>
<evidence type="ECO:0000256" key="3">
    <source>
        <dbReference type="ARBA" id="ARBA00023295"/>
    </source>
</evidence>
<dbReference type="KEGG" id="cqi:110699447"/>
<keyword evidence="7" id="KW-1185">Reference proteome</keyword>
<proteinExistence type="inferred from homology"/>
<dbReference type="Gramene" id="AUR62022832-RA">
    <property type="protein sequence ID" value="AUR62022832-RA:cds"/>
    <property type="gene ID" value="AUR62022832"/>
</dbReference>
<evidence type="ECO:0000256" key="2">
    <source>
        <dbReference type="ARBA" id="ARBA00022801"/>
    </source>
</evidence>
<evidence type="ECO:0000256" key="4">
    <source>
        <dbReference type="RuleBase" id="RU004335"/>
    </source>
</evidence>
<dbReference type="OrthoDB" id="1293114at2759"/>
<name>A0A803M3N3_CHEQI</name>
<dbReference type="GO" id="GO:0005975">
    <property type="term" value="P:carbohydrate metabolic process"/>
    <property type="evidence" value="ECO:0007669"/>
    <property type="project" value="InterPro"/>
</dbReference>
<dbReference type="Pfam" id="PF00332">
    <property type="entry name" value="Glyco_hydro_17"/>
    <property type="match status" value="1"/>
</dbReference>
<dbReference type="GO" id="GO:0004553">
    <property type="term" value="F:hydrolase activity, hydrolyzing O-glycosyl compounds"/>
    <property type="evidence" value="ECO:0007669"/>
    <property type="project" value="InterPro"/>
</dbReference>
<dbReference type="InterPro" id="IPR017853">
    <property type="entry name" value="GH"/>
</dbReference>
<comment type="similarity">
    <text evidence="1 4">Belongs to the glycosyl hydrolase 17 family.</text>
</comment>
<dbReference type="PANTHER" id="PTHR32227">
    <property type="entry name" value="GLUCAN ENDO-1,3-BETA-GLUCOSIDASE BG1-RELATED-RELATED"/>
    <property type="match status" value="1"/>
</dbReference>
<dbReference type="AlphaFoldDB" id="A0A803M3N3"/>
<evidence type="ECO:0000256" key="5">
    <source>
        <dbReference type="SAM" id="SignalP"/>
    </source>
</evidence>
<keyword evidence="2" id="KW-0378">Hydrolase</keyword>
<dbReference type="SMR" id="A0A803M3N3"/>
<evidence type="ECO:0000313" key="7">
    <source>
        <dbReference type="Proteomes" id="UP000596660"/>
    </source>
</evidence>
<protein>
    <recommendedName>
        <fullName evidence="8">Glucan endo-1,3-beta-D-glucosidase</fullName>
    </recommendedName>
</protein>
<keyword evidence="5" id="KW-0732">Signal</keyword>
<reference evidence="6" key="1">
    <citation type="journal article" date="2017" name="Nature">
        <title>The genome of Chenopodium quinoa.</title>
        <authorList>
            <person name="Jarvis D.E."/>
            <person name="Ho Y.S."/>
            <person name="Lightfoot D.J."/>
            <person name="Schmoeckel S.M."/>
            <person name="Li B."/>
            <person name="Borm T.J.A."/>
            <person name="Ohyanagi H."/>
            <person name="Mineta K."/>
            <person name="Michell C.T."/>
            <person name="Saber N."/>
            <person name="Kharbatia N.M."/>
            <person name="Rupper R.R."/>
            <person name="Sharp A.R."/>
            <person name="Dally N."/>
            <person name="Boughton B.A."/>
            <person name="Woo Y.H."/>
            <person name="Gao G."/>
            <person name="Schijlen E.G.W.M."/>
            <person name="Guo X."/>
            <person name="Momin A.A."/>
            <person name="Negrao S."/>
            <person name="Al-Babili S."/>
            <person name="Gehring C."/>
            <person name="Roessner U."/>
            <person name="Jung C."/>
            <person name="Murphy K."/>
            <person name="Arold S.T."/>
            <person name="Gojobori T."/>
            <person name="van der Linden C.G."/>
            <person name="van Loo E.N."/>
            <person name="Jellen E.N."/>
            <person name="Maughan P.J."/>
            <person name="Tester M."/>
        </authorList>
    </citation>
    <scope>NUCLEOTIDE SEQUENCE [LARGE SCALE GENOMIC DNA]</scope>
    <source>
        <strain evidence="6">cv. PI 614886</strain>
    </source>
</reference>
<organism evidence="6 7">
    <name type="scientific">Chenopodium quinoa</name>
    <name type="common">Quinoa</name>
    <dbReference type="NCBI Taxonomy" id="63459"/>
    <lineage>
        <taxon>Eukaryota</taxon>
        <taxon>Viridiplantae</taxon>
        <taxon>Streptophyta</taxon>
        <taxon>Embryophyta</taxon>
        <taxon>Tracheophyta</taxon>
        <taxon>Spermatophyta</taxon>
        <taxon>Magnoliopsida</taxon>
        <taxon>eudicotyledons</taxon>
        <taxon>Gunneridae</taxon>
        <taxon>Pentapetalae</taxon>
        <taxon>Caryophyllales</taxon>
        <taxon>Chenopodiaceae</taxon>
        <taxon>Chenopodioideae</taxon>
        <taxon>Atripliceae</taxon>
        <taxon>Chenopodium</taxon>
    </lineage>
</organism>
<keyword evidence="3" id="KW-0326">Glycosidase</keyword>
<accession>A0A803M3N3</accession>
<dbReference type="RefSeq" id="XP_021732647.1">
    <property type="nucleotide sequence ID" value="XM_021876955.1"/>
</dbReference>
<evidence type="ECO:0000256" key="1">
    <source>
        <dbReference type="ARBA" id="ARBA00008773"/>
    </source>
</evidence>
<evidence type="ECO:0000313" key="6">
    <source>
        <dbReference type="EnsemblPlants" id="AUR62022832-RA:cds"/>
    </source>
</evidence>
<feature type="signal peptide" evidence="5">
    <location>
        <begin position="1"/>
        <end position="26"/>
    </location>
</feature>
<gene>
    <name evidence="6" type="primary">LOC110699447</name>
</gene>
<dbReference type="InterPro" id="IPR000490">
    <property type="entry name" value="Glyco_hydro_17"/>
</dbReference>